<keyword evidence="2" id="KW-0805">Transcription regulation</keyword>
<dbReference type="RefSeq" id="WP_046510139.1">
    <property type="nucleotide sequence ID" value="NZ_CBDDLU010000008.1"/>
</dbReference>
<comment type="similarity">
    <text evidence="1">Belongs to the LysR transcriptional regulatory family.</text>
</comment>
<dbReference type="SUPFAM" id="SSF53850">
    <property type="entry name" value="Periplasmic binding protein-like II"/>
    <property type="match status" value="1"/>
</dbReference>
<evidence type="ECO:0000256" key="2">
    <source>
        <dbReference type="ARBA" id="ARBA00023015"/>
    </source>
</evidence>
<dbReference type="InterPro" id="IPR058163">
    <property type="entry name" value="LysR-type_TF_proteobact-type"/>
</dbReference>
<dbReference type="Pfam" id="PF00126">
    <property type="entry name" value="HTH_1"/>
    <property type="match status" value="1"/>
</dbReference>
<evidence type="ECO:0000259" key="5">
    <source>
        <dbReference type="PROSITE" id="PS50931"/>
    </source>
</evidence>
<proteinExistence type="inferred from homology"/>
<dbReference type="Gene3D" id="1.10.10.10">
    <property type="entry name" value="Winged helix-like DNA-binding domain superfamily/Winged helix DNA-binding domain"/>
    <property type="match status" value="1"/>
</dbReference>
<feature type="domain" description="HTH lysR-type" evidence="5">
    <location>
        <begin position="4"/>
        <end position="63"/>
    </location>
</feature>
<dbReference type="EMBL" id="LANI01000039">
    <property type="protein sequence ID" value="KKJ75189.1"/>
    <property type="molecule type" value="Genomic_DNA"/>
</dbReference>
<dbReference type="GO" id="GO:0043565">
    <property type="term" value="F:sequence-specific DNA binding"/>
    <property type="evidence" value="ECO:0007669"/>
    <property type="project" value="TreeGrafter"/>
</dbReference>
<dbReference type="OrthoDB" id="9813056at2"/>
<dbReference type="Pfam" id="PF03466">
    <property type="entry name" value="LysR_substrate"/>
    <property type="match status" value="1"/>
</dbReference>
<accession>A0A0M2R448</accession>
<gene>
    <name evidence="6" type="ORF">WH95_19745</name>
</gene>
<keyword evidence="3" id="KW-0238">DNA-binding</keyword>
<dbReference type="Gene3D" id="3.40.190.10">
    <property type="entry name" value="Periplasmic binding protein-like II"/>
    <property type="match status" value="2"/>
</dbReference>
<dbReference type="InterPro" id="IPR036388">
    <property type="entry name" value="WH-like_DNA-bd_sf"/>
</dbReference>
<protein>
    <submittedName>
        <fullName evidence="6">LysR family transcriptional regulator</fullName>
    </submittedName>
</protein>
<keyword evidence="4" id="KW-0804">Transcription</keyword>
<dbReference type="AlphaFoldDB" id="A0A0M2R448"/>
<dbReference type="InterPro" id="IPR005119">
    <property type="entry name" value="LysR_subst-bd"/>
</dbReference>
<dbReference type="CDD" id="cd08432">
    <property type="entry name" value="PBP2_GcdR_TrpI_HvrB_AmpR_like"/>
    <property type="match status" value="1"/>
</dbReference>
<evidence type="ECO:0000256" key="1">
    <source>
        <dbReference type="ARBA" id="ARBA00009437"/>
    </source>
</evidence>
<dbReference type="SUPFAM" id="SSF46785">
    <property type="entry name" value="Winged helix' DNA-binding domain"/>
    <property type="match status" value="1"/>
</dbReference>
<evidence type="ECO:0000313" key="6">
    <source>
        <dbReference type="EMBL" id="KKJ75189.1"/>
    </source>
</evidence>
<dbReference type="GO" id="GO:0006351">
    <property type="term" value="P:DNA-templated transcription"/>
    <property type="evidence" value="ECO:0007669"/>
    <property type="project" value="TreeGrafter"/>
</dbReference>
<dbReference type="Proteomes" id="UP000034491">
    <property type="component" value="Unassembled WGS sequence"/>
</dbReference>
<evidence type="ECO:0000256" key="3">
    <source>
        <dbReference type="ARBA" id="ARBA00023125"/>
    </source>
</evidence>
<sequence>MKNLPLNALRAFAAVYETGGIRPAARLLEITHSSISKHVQELEAWIGVPLIDREQGVRTIKFSPQGEDIGRVALENLNDMASAVEAVRESRQGNAVTISTTPSFAARWLLPRLQDFNATFPWIELSIVVDQKLNFAADHGADLAIRMGQGPWDGLECTPLMDEQLFPVMSTSLWLKVGRPTELSALEGLPLLHDRDPQASWQRWLSEQDGLDFDTRSGPRFASSDLVLRAAVQGLGVALARGRLVEDDLATGLLIKPFEGNEAMLSQAYWLLHPKGKKKSIAITKVIEWLNMMSEQELHGS</sequence>
<dbReference type="GO" id="GO:0003700">
    <property type="term" value="F:DNA-binding transcription factor activity"/>
    <property type="evidence" value="ECO:0007669"/>
    <property type="project" value="InterPro"/>
</dbReference>
<dbReference type="PANTHER" id="PTHR30537:SF79">
    <property type="entry name" value="TRANSCRIPTIONAL REGULATOR-RELATED"/>
    <property type="match status" value="1"/>
</dbReference>
<evidence type="ECO:0000313" key="7">
    <source>
        <dbReference type="Proteomes" id="UP000034491"/>
    </source>
</evidence>
<dbReference type="InterPro" id="IPR036390">
    <property type="entry name" value="WH_DNA-bd_sf"/>
</dbReference>
<dbReference type="PANTHER" id="PTHR30537">
    <property type="entry name" value="HTH-TYPE TRANSCRIPTIONAL REGULATOR"/>
    <property type="match status" value="1"/>
</dbReference>
<organism evidence="6 7">
    <name type="scientific">Kiloniella litopenaei</name>
    <dbReference type="NCBI Taxonomy" id="1549748"/>
    <lineage>
        <taxon>Bacteria</taxon>
        <taxon>Pseudomonadati</taxon>
        <taxon>Pseudomonadota</taxon>
        <taxon>Alphaproteobacteria</taxon>
        <taxon>Rhodospirillales</taxon>
        <taxon>Kiloniellaceae</taxon>
        <taxon>Kiloniella</taxon>
    </lineage>
</organism>
<name>A0A0M2R448_9PROT</name>
<reference evidence="6 7" key="1">
    <citation type="submission" date="2015-03" db="EMBL/GenBank/DDBJ databases">
        <title>Genome sequence of Kiloniella sp. P1-1, isolated from the gut microflora of Pacific white shrimp, Penaeus vannamei.</title>
        <authorList>
            <person name="Shao Z."/>
            <person name="Wang L."/>
            <person name="Li X."/>
        </authorList>
    </citation>
    <scope>NUCLEOTIDE SEQUENCE [LARGE SCALE GENOMIC DNA]</scope>
    <source>
        <strain evidence="6 7">P1-1</strain>
    </source>
</reference>
<dbReference type="PROSITE" id="PS50931">
    <property type="entry name" value="HTH_LYSR"/>
    <property type="match status" value="1"/>
</dbReference>
<keyword evidence="7" id="KW-1185">Reference proteome</keyword>
<dbReference type="InterPro" id="IPR000847">
    <property type="entry name" value="LysR_HTH_N"/>
</dbReference>
<dbReference type="STRING" id="1549748.WH95_19745"/>
<comment type="caution">
    <text evidence="6">The sequence shown here is derived from an EMBL/GenBank/DDBJ whole genome shotgun (WGS) entry which is preliminary data.</text>
</comment>
<evidence type="ECO:0000256" key="4">
    <source>
        <dbReference type="ARBA" id="ARBA00023163"/>
    </source>
</evidence>